<dbReference type="InterPro" id="IPR012257">
    <property type="entry name" value="Glc_ox_4Fe-4S"/>
</dbReference>
<dbReference type="EC" id="1.1.99.14" evidence="6"/>
<dbReference type="PROSITE" id="PS00198">
    <property type="entry name" value="4FE4S_FER_1"/>
    <property type="match status" value="2"/>
</dbReference>
<keyword evidence="1 6" id="KW-0004">4Fe-4S</keyword>
<dbReference type="InterPro" id="IPR004017">
    <property type="entry name" value="Cys_rich_dom"/>
</dbReference>
<keyword evidence="6" id="KW-0249">Electron transport</keyword>
<dbReference type="Pfam" id="PF02754">
    <property type="entry name" value="CCG"/>
    <property type="match status" value="2"/>
</dbReference>
<dbReference type="GO" id="GO:0051539">
    <property type="term" value="F:4 iron, 4 sulfur cluster binding"/>
    <property type="evidence" value="ECO:0007669"/>
    <property type="project" value="UniProtKB-UniRule"/>
</dbReference>
<comment type="cofactor">
    <cofactor evidence="6">
        <name>[4Fe-4S] cluster</name>
        <dbReference type="ChEBI" id="CHEBI:49883"/>
    </cofactor>
    <text evidence="6">Binds 2 [4Fe-4S] clusters.</text>
</comment>
<evidence type="ECO:0000256" key="4">
    <source>
        <dbReference type="ARBA" id="ARBA00023004"/>
    </source>
</evidence>
<dbReference type="GO" id="GO:0019154">
    <property type="term" value="F:glycolate dehydrogenase activity"/>
    <property type="evidence" value="ECO:0007669"/>
    <property type="project" value="UniProtKB-EC"/>
</dbReference>
<name>A0A372DMA1_9GAMM</name>
<evidence type="ECO:0000256" key="1">
    <source>
        <dbReference type="ARBA" id="ARBA00022485"/>
    </source>
</evidence>
<sequence length="398" mass="41414">MRNARGGMIAGAAGAGKPPYTAAVTAPLASLVALADRCVQCGLCLPSCPTYRLDGLEAESPRGRIALARAWALAASAPTAAGETHLDQCLGCRRCEAVCPVGVEYGALLGQARAQQRIRRTPGRRQRWLEWLTLRPRRLAIALGLYRRLHPLLPAAWRSLPRPPAPRPETLPASAPVALFRGCIAGPYEAELRAATARLCAAAGAALALPAAQGCCGALHAHAGDTASATALAARNRAAFAGTPTVLTLASGCHAAVADALAGVATTRDALDFLAARAGRLRFRACHETVALHLPCTQRNVVHSDAATRTLLAQVPELAVVELDAGYGCCGAAGTQMATAPARAARFRQPLLEQLQASGARRLLSANIGCRLHFANATAVPVQHPLEFLAEHLLAGTA</sequence>
<dbReference type="InterPro" id="IPR009051">
    <property type="entry name" value="Helical_ferredxn"/>
</dbReference>
<keyword evidence="4 6" id="KW-0408">Iron</keyword>
<dbReference type="PANTHER" id="PTHR32479">
    <property type="entry name" value="GLYCOLATE OXIDASE IRON-SULFUR SUBUNIT"/>
    <property type="match status" value="1"/>
</dbReference>
<dbReference type="InterPro" id="IPR017900">
    <property type="entry name" value="4Fe4S_Fe_S_CS"/>
</dbReference>
<keyword evidence="6" id="KW-0813">Transport</keyword>
<keyword evidence="5 6" id="KW-0411">Iron-sulfur</keyword>
<comment type="catalytic activity">
    <reaction evidence="6">
        <text>glycolate + A = glyoxylate + AH2</text>
        <dbReference type="Rhea" id="RHEA:21264"/>
        <dbReference type="ChEBI" id="CHEBI:13193"/>
        <dbReference type="ChEBI" id="CHEBI:17499"/>
        <dbReference type="ChEBI" id="CHEBI:29805"/>
        <dbReference type="ChEBI" id="CHEBI:36655"/>
        <dbReference type="EC" id="1.1.99.14"/>
    </reaction>
</comment>
<organism evidence="8 9">
    <name type="scientific">Cognatiluteimonas weifangensis</name>
    <dbReference type="NCBI Taxonomy" id="2303539"/>
    <lineage>
        <taxon>Bacteria</taxon>
        <taxon>Pseudomonadati</taxon>
        <taxon>Pseudomonadota</taxon>
        <taxon>Gammaproteobacteria</taxon>
        <taxon>Lysobacterales</taxon>
        <taxon>Lysobacteraceae</taxon>
        <taxon>Cognatiluteimonas</taxon>
    </lineage>
</organism>
<dbReference type="Pfam" id="PF13183">
    <property type="entry name" value="Fer4_8"/>
    <property type="match status" value="1"/>
</dbReference>
<evidence type="ECO:0000313" key="8">
    <source>
        <dbReference type="EMBL" id="RFP60577.1"/>
    </source>
</evidence>
<evidence type="ECO:0000256" key="6">
    <source>
        <dbReference type="PIRNR" id="PIRNR000139"/>
    </source>
</evidence>
<evidence type="ECO:0000259" key="7">
    <source>
        <dbReference type="PROSITE" id="PS51379"/>
    </source>
</evidence>
<gene>
    <name evidence="8" type="ORF">D0Y53_07735</name>
</gene>
<dbReference type="Gene3D" id="1.10.1060.10">
    <property type="entry name" value="Alpha-helical ferredoxin"/>
    <property type="match status" value="1"/>
</dbReference>
<keyword evidence="9" id="KW-1185">Reference proteome</keyword>
<evidence type="ECO:0000256" key="3">
    <source>
        <dbReference type="ARBA" id="ARBA00022737"/>
    </source>
</evidence>
<keyword evidence="2 6" id="KW-0479">Metal-binding</keyword>
<proteinExistence type="predicted"/>
<evidence type="ECO:0000256" key="2">
    <source>
        <dbReference type="ARBA" id="ARBA00022723"/>
    </source>
</evidence>
<reference evidence="8 9" key="1">
    <citation type="submission" date="2018-08" db="EMBL/GenBank/DDBJ databases">
        <title>Lysobacter weifangensis sp. nov., a new member of the family 'Xanthomonadaceae', isolated from soil in a farmland.</title>
        <authorList>
            <person name="Zhao H."/>
        </authorList>
    </citation>
    <scope>NUCLEOTIDE SEQUENCE [LARGE SCALE GENOMIC DNA]</scope>
    <source>
        <strain evidence="8 9">WF-2</strain>
    </source>
</reference>
<comment type="caution">
    <text evidence="8">The sequence shown here is derived from an EMBL/GenBank/DDBJ whole genome shotgun (WGS) entry which is preliminary data.</text>
</comment>
<keyword evidence="3" id="KW-0677">Repeat</keyword>
<dbReference type="SUPFAM" id="SSF46548">
    <property type="entry name" value="alpha-helical ferredoxin"/>
    <property type="match status" value="1"/>
</dbReference>
<dbReference type="PIRSF" id="PIRSF000139">
    <property type="entry name" value="Glc_ox_4Fe-4S"/>
    <property type="match status" value="1"/>
</dbReference>
<dbReference type="EMBL" id="QVPD01000006">
    <property type="protein sequence ID" value="RFP60577.1"/>
    <property type="molecule type" value="Genomic_DNA"/>
</dbReference>
<dbReference type="InterPro" id="IPR017896">
    <property type="entry name" value="4Fe4S_Fe-S-bd"/>
</dbReference>
<dbReference type="AlphaFoldDB" id="A0A372DMA1"/>
<dbReference type="PROSITE" id="PS51379">
    <property type="entry name" value="4FE4S_FER_2"/>
    <property type="match status" value="2"/>
</dbReference>
<comment type="function">
    <text evidence="6">Component of a complex that catalyzes the oxidation of glycolate to glyoxylate.</text>
</comment>
<comment type="catalytic activity">
    <reaction evidence="6">
        <text>(R)-lactate + A = pyruvate + AH2</text>
        <dbReference type="Rhea" id="RHEA:15089"/>
        <dbReference type="ChEBI" id="CHEBI:13193"/>
        <dbReference type="ChEBI" id="CHEBI:15361"/>
        <dbReference type="ChEBI" id="CHEBI:16004"/>
        <dbReference type="ChEBI" id="CHEBI:17499"/>
    </reaction>
</comment>
<evidence type="ECO:0000256" key="5">
    <source>
        <dbReference type="ARBA" id="ARBA00023014"/>
    </source>
</evidence>
<dbReference type="GO" id="GO:0046872">
    <property type="term" value="F:metal ion binding"/>
    <property type="evidence" value="ECO:0007669"/>
    <property type="project" value="UniProtKB-UniRule"/>
</dbReference>
<accession>A0A372DMA1</accession>
<protein>
    <recommendedName>
        <fullName evidence="6">Glycolate oxidase iron-sulfur subunit</fullName>
        <ecNumber evidence="6">1.1.99.14</ecNumber>
    </recommendedName>
</protein>
<feature type="domain" description="4Fe-4S ferredoxin-type" evidence="7">
    <location>
        <begin position="29"/>
        <end position="59"/>
    </location>
</feature>
<feature type="domain" description="4Fe-4S ferredoxin-type" evidence="7">
    <location>
        <begin position="80"/>
        <end position="103"/>
    </location>
</feature>
<evidence type="ECO:0000313" key="9">
    <source>
        <dbReference type="Proteomes" id="UP000262917"/>
    </source>
</evidence>
<dbReference type="Proteomes" id="UP000262917">
    <property type="component" value="Unassembled WGS sequence"/>
</dbReference>